<reference evidence="1" key="1">
    <citation type="submission" date="2022-11" db="EMBL/GenBank/DDBJ databases">
        <authorList>
            <person name="Morgan W.R."/>
            <person name="Tartar A."/>
        </authorList>
    </citation>
    <scope>NUCLEOTIDE SEQUENCE</scope>
    <source>
        <strain evidence="1">ARSEF 373</strain>
    </source>
</reference>
<dbReference type="AlphaFoldDB" id="A0AAV2Z255"/>
<accession>A0AAV2Z255</accession>
<organism evidence="1 2">
    <name type="scientific">Lagenidium giganteum</name>
    <dbReference type="NCBI Taxonomy" id="4803"/>
    <lineage>
        <taxon>Eukaryota</taxon>
        <taxon>Sar</taxon>
        <taxon>Stramenopiles</taxon>
        <taxon>Oomycota</taxon>
        <taxon>Peronosporomycetes</taxon>
        <taxon>Pythiales</taxon>
        <taxon>Pythiaceae</taxon>
    </lineage>
</organism>
<reference evidence="1" key="2">
    <citation type="journal article" date="2023" name="Microbiol Resour">
        <title>Decontamination and Annotation of the Draft Genome Sequence of the Oomycete Lagenidium giganteum ARSEF 373.</title>
        <authorList>
            <person name="Morgan W.R."/>
            <person name="Tartar A."/>
        </authorList>
    </citation>
    <scope>NUCLEOTIDE SEQUENCE</scope>
    <source>
        <strain evidence="1">ARSEF 373</strain>
    </source>
</reference>
<comment type="caution">
    <text evidence="1">The sequence shown here is derived from an EMBL/GenBank/DDBJ whole genome shotgun (WGS) entry which is preliminary data.</text>
</comment>
<protein>
    <submittedName>
        <fullName evidence="1">Uncharacterized protein</fullName>
    </submittedName>
</protein>
<dbReference type="PANTHER" id="PTHR11439:SF440">
    <property type="entry name" value="INTEGRASE CATALYTIC DOMAIN-CONTAINING PROTEIN"/>
    <property type="match status" value="1"/>
</dbReference>
<dbReference type="Proteomes" id="UP001146120">
    <property type="component" value="Unassembled WGS sequence"/>
</dbReference>
<evidence type="ECO:0000313" key="1">
    <source>
        <dbReference type="EMBL" id="DBA01421.1"/>
    </source>
</evidence>
<proteinExistence type="predicted"/>
<evidence type="ECO:0000313" key="2">
    <source>
        <dbReference type="Proteomes" id="UP001146120"/>
    </source>
</evidence>
<dbReference type="EMBL" id="DAKRPA010000048">
    <property type="protein sequence ID" value="DBA01421.1"/>
    <property type="molecule type" value="Genomic_DNA"/>
</dbReference>
<keyword evidence="2" id="KW-1185">Reference proteome</keyword>
<dbReference type="PANTHER" id="PTHR11439">
    <property type="entry name" value="GAG-POL-RELATED RETROTRANSPOSON"/>
    <property type="match status" value="1"/>
</dbReference>
<gene>
    <name evidence="1" type="ORF">N0F65_007318</name>
</gene>
<sequence length="86" mass="9331">MHWTAALRILRYLKGTSTLGVVFRRSECLQGSIVAFCDVNWGSDRSSRRSLSCVIVVIGGGCIIFKCKRQSSVALSSAEAECVAMS</sequence>
<name>A0AAV2Z255_9STRA</name>